<dbReference type="AlphaFoldDB" id="A0A1Y5RDQ2"/>
<dbReference type="Pfam" id="PF19834">
    <property type="entry name" value="DUF6314"/>
    <property type="match status" value="1"/>
</dbReference>
<evidence type="ECO:0000259" key="1">
    <source>
        <dbReference type="Pfam" id="PF19834"/>
    </source>
</evidence>
<feature type="domain" description="DUF6314" evidence="1">
    <location>
        <begin position="8"/>
        <end position="136"/>
    </location>
</feature>
<evidence type="ECO:0000313" key="2">
    <source>
        <dbReference type="EMBL" id="SLN14837.1"/>
    </source>
</evidence>
<protein>
    <recommendedName>
        <fullName evidence="1">DUF6314 domain-containing protein</fullName>
    </recommendedName>
</protein>
<dbReference type="InterPro" id="IPR045632">
    <property type="entry name" value="DUF6314"/>
</dbReference>
<dbReference type="Proteomes" id="UP000193870">
    <property type="component" value="Unassembled WGS sequence"/>
</dbReference>
<organism evidence="2 3">
    <name type="scientific">Palleronia marisminoris</name>
    <dbReference type="NCBI Taxonomy" id="315423"/>
    <lineage>
        <taxon>Bacteria</taxon>
        <taxon>Pseudomonadati</taxon>
        <taxon>Pseudomonadota</taxon>
        <taxon>Alphaproteobacteria</taxon>
        <taxon>Rhodobacterales</taxon>
        <taxon>Roseobacteraceae</taxon>
        <taxon>Palleronia</taxon>
    </lineage>
</organism>
<dbReference type="OrthoDB" id="7351979at2"/>
<proteinExistence type="predicted"/>
<keyword evidence="3" id="KW-1185">Reference proteome</keyword>
<dbReference type="STRING" id="315423.SAMN04488020_101286"/>
<reference evidence="2 3" key="1">
    <citation type="submission" date="2017-03" db="EMBL/GenBank/DDBJ databases">
        <authorList>
            <person name="Afonso C.L."/>
            <person name="Miller P.J."/>
            <person name="Scott M.A."/>
            <person name="Spackman E."/>
            <person name="Goraichik I."/>
            <person name="Dimitrov K.M."/>
            <person name="Suarez D.L."/>
            <person name="Swayne D.E."/>
        </authorList>
    </citation>
    <scope>NUCLEOTIDE SEQUENCE [LARGE SCALE GENOMIC DNA]</scope>
    <source>
        <strain evidence="2 3">CECT 7066</strain>
    </source>
</reference>
<name>A0A1Y5RDQ2_9RHOB</name>
<sequence>MTPQLEDFEGAWRLTRIVADRRDTPDANFTGSARFTPDGPVLRYVETGRLEMGETVLEAEQSHLWRMDGNRFRVCFADGRPFHSFDASVLQPEARHDCAPDLYLVRYDFTAWPAWTAEWTVTGPRKDYVATSRYSRPDR</sequence>
<dbReference type="RefSeq" id="WP_085852325.1">
    <property type="nucleotide sequence ID" value="NZ_FOPF01000001.1"/>
</dbReference>
<gene>
    <name evidence="2" type="ORF">PAM7066_00287</name>
</gene>
<evidence type="ECO:0000313" key="3">
    <source>
        <dbReference type="Proteomes" id="UP000193870"/>
    </source>
</evidence>
<accession>A0A1Y5RDQ2</accession>
<dbReference type="EMBL" id="FWFV01000001">
    <property type="protein sequence ID" value="SLN14837.1"/>
    <property type="molecule type" value="Genomic_DNA"/>
</dbReference>